<name>A0A0N0XJU0_9NEIS</name>
<evidence type="ECO:0000256" key="1">
    <source>
        <dbReference type="ARBA" id="ARBA00005323"/>
    </source>
</evidence>
<dbReference type="Pfam" id="PF14031">
    <property type="entry name" value="D-ser_dehydrat"/>
    <property type="match status" value="1"/>
</dbReference>
<dbReference type="InterPro" id="IPR051466">
    <property type="entry name" value="D-amino_acid_metab_enzyme"/>
</dbReference>
<dbReference type="SUPFAM" id="SSF51419">
    <property type="entry name" value="PLP-binding barrel"/>
    <property type="match status" value="1"/>
</dbReference>
<dbReference type="Gene3D" id="3.20.20.10">
    <property type="entry name" value="Alanine racemase"/>
    <property type="match status" value="1"/>
</dbReference>
<sequence>MALNTRPVAASMNDTNYHGGMIDNLNKGVGALPEPISPAQTQGLGWRLLDEEISLPAAVLYDGVMQQNLQWMQSFVTQYGVKLAPHGKTTMAPKLFARQLAGGAWGITLATAQQTRVAYAHGVRRVIMANQLVGKRNMEIIGQLIADADFEFFCLVDNVDGIDQLGRFYSERGQTLQVLLELGAAGGRTGVRDAAQQDAVLAALARWPEALQLAGVEIYEGVLKQEAEIRAFLQRAVTVLTELAGAGQIKRTPALLSGAGSAWYDVVAEEFAPARIGMPLDVVLRPGCYLTHDVGIYKTAQAQIEIRNPIAHQMRTSLKPALQLWAYVQSIPEADKAIIGLGKRDAAFDAGFPTPAQIYCPGDALPQDVPAHWQITGMMDQHAYLQIAPGDEIKVGDMLAFDISHPCLTFDKWRQVLVLDERYQVVDIVQTYF</sequence>
<dbReference type="Gene3D" id="2.40.37.20">
    <property type="entry name" value="D-serine dehydratase-like domain"/>
    <property type="match status" value="1"/>
</dbReference>
<dbReference type="STRING" id="857265.WG78_13450"/>
<comment type="similarity">
    <text evidence="1">Belongs to the DSD1 family.</text>
</comment>
<dbReference type="Pfam" id="PF01168">
    <property type="entry name" value="Ala_racemase_N"/>
    <property type="match status" value="1"/>
</dbReference>
<dbReference type="AlphaFoldDB" id="A0A0N0XJU0"/>
<dbReference type="InterPro" id="IPR001608">
    <property type="entry name" value="Ala_racemase_N"/>
</dbReference>
<evidence type="ECO:0000313" key="5">
    <source>
        <dbReference type="Proteomes" id="UP000037939"/>
    </source>
</evidence>
<dbReference type="InterPro" id="IPR042208">
    <property type="entry name" value="D-ser_dehydrat-like_sf"/>
</dbReference>
<dbReference type="PANTHER" id="PTHR28004:SF8">
    <property type="entry name" value="D-SERINE DEAMINASE"/>
    <property type="match status" value="1"/>
</dbReference>
<dbReference type="PATRIC" id="fig|857265.3.peg.2769"/>
<proteinExistence type="inferred from homology"/>
<feature type="domain" description="D-serine dehydratase-like" evidence="3">
    <location>
        <begin position="321"/>
        <end position="420"/>
    </location>
</feature>
<protein>
    <submittedName>
        <fullName evidence="4">D-threonine aldolase</fullName>
        <ecNumber evidence="4">4.1.2.42</ecNumber>
    </submittedName>
</protein>
<accession>A0A0N0XJU0</accession>
<dbReference type="GO" id="GO:0043876">
    <property type="term" value="F:D-threonine aldolase activity"/>
    <property type="evidence" value="ECO:0007669"/>
    <property type="project" value="UniProtKB-EC"/>
</dbReference>
<dbReference type="PANTHER" id="PTHR28004">
    <property type="entry name" value="ZGC:162816-RELATED"/>
    <property type="match status" value="1"/>
</dbReference>
<evidence type="ECO:0000256" key="2">
    <source>
        <dbReference type="ARBA" id="ARBA00023239"/>
    </source>
</evidence>
<reference evidence="4 5" key="1">
    <citation type="submission" date="2015-07" db="EMBL/GenBank/DDBJ databases">
        <title>Draft genome sequence of the Amantichitinum ursilacus IGB-41, a new chitin-degrading bacterium.</title>
        <authorList>
            <person name="Kirstahler P."/>
            <person name="Guenther M."/>
            <person name="Grumaz C."/>
            <person name="Rupp S."/>
            <person name="Zibek S."/>
            <person name="Sohn K."/>
        </authorList>
    </citation>
    <scope>NUCLEOTIDE SEQUENCE [LARGE SCALE GENOMIC DNA]</scope>
    <source>
        <strain evidence="4 5">IGB-41</strain>
    </source>
</reference>
<dbReference type="Proteomes" id="UP000037939">
    <property type="component" value="Unassembled WGS sequence"/>
</dbReference>
<keyword evidence="2 4" id="KW-0456">Lyase</keyword>
<comment type="caution">
    <text evidence="4">The sequence shown here is derived from an EMBL/GenBank/DDBJ whole genome shotgun (WGS) entry which is preliminary data.</text>
</comment>
<keyword evidence="5" id="KW-1185">Reference proteome</keyword>
<dbReference type="EC" id="4.1.2.42" evidence="4"/>
<evidence type="ECO:0000313" key="4">
    <source>
        <dbReference type="EMBL" id="KPC52068.1"/>
    </source>
</evidence>
<organism evidence="4 5">
    <name type="scientific">Amantichitinum ursilacus</name>
    <dbReference type="NCBI Taxonomy" id="857265"/>
    <lineage>
        <taxon>Bacteria</taxon>
        <taxon>Pseudomonadati</taxon>
        <taxon>Pseudomonadota</taxon>
        <taxon>Betaproteobacteria</taxon>
        <taxon>Neisseriales</taxon>
        <taxon>Chitinibacteraceae</taxon>
        <taxon>Amantichitinum</taxon>
    </lineage>
</organism>
<dbReference type="InterPro" id="IPR029066">
    <property type="entry name" value="PLP-binding_barrel"/>
</dbReference>
<dbReference type="EMBL" id="LAQT01000010">
    <property type="protein sequence ID" value="KPC52068.1"/>
    <property type="molecule type" value="Genomic_DNA"/>
</dbReference>
<evidence type="ECO:0000259" key="3">
    <source>
        <dbReference type="SMART" id="SM01119"/>
    </source>
</evidence>
<gene>
    <name evidence="4" type="ORF">WG78_13450</name>
</gene>
<dbReference type="SMART" id="SM01119">
    <property type="entry name" value="D-ser_dehydrat"/>
    <property type="match status" value="1"/>
</dbReference>
<dbReference type="InterPro" id="IPR026956">
    <property type="entry name" value="D-ser_dehydrat-like_dom"/>
</dbReference>
<dbReference type="CDD" id="cd06818">
    <property type="entry name" value="PLPDE_III_cryptic_DSD"/>
    <property type="match status" value="1"/>
</dbReference>